<comment type="caution">
    <text evidence="3">The sequence shown here is derived from an EMBL/GenBank/DDBJ whole genome shotgun (WGS) entry which is preliminary data.</text>
</comment>
<protein>
    <submittedName>
        <fullName evidence="3">YHYH protein</fullName>
    </submittedName>
</protein>
<dbReference type="AlphaFoldDB" id="A0A368KLA4"/>
<proteinExistence type="predicted"/>
<dbReference type="EMBL" id="QPEX01000045">
    <property type="protein sequence ID" value="RCS41551.1"/>
    <property type="molecule type" value="Genomic_DNA"/>
</dbReference>
<accession>A0A368KLA4</accession>
<dbReference type="Pfam" id="PF14240">
    <property type="entry name" value="YHYH"/>
    <property type="match status" value="1"/>
</dbReference>
<dbReference type="InterPro" id="IPR025924">
    <property type="entry name" value="YHYH_dom"/>
</dbReference>
<dbReference type="OrthoDB" id="9796530at2"/>
<feature type="domain" description="YHYH" evidence="2">
    <location>
        <begin position="96"/>
        <end position="293"/>
    </location>
</feature>
<evidence type="ECO:0000259" key="2">
    <source>
        <dbReference type="Pfam" id="PF14240"/>
    </source>
</evidence>
<organism evidence="3 4">
    <name type="scientific">Bremerella cremea</name>
    <dbReference type="NCBI Taxonomy" id="1031537"/>
    <lineage>
        <taxon>Bacteria</taxon>
        <taxon>Pseudomonadati</taxon>
        <taxon>Planctomycetota</taxon>
        <taxon>Planctomycetia</taxon>
        <taxon>Pirellulales</taxon>
        <taxon>Pirellulaceae</taxon>
        <taxon>Bremerella</taxon>
    </lineage>
</organism>
<evidence type="ECO:0000256" key="1">
    <source>
        <dbReference type="SAM" id="MobiDB-lite"/>
    </source>
</evidence>
<name>A0A368KLA4_9BACT</name>
<evidence type="ECO:0000313" key="4">
    <source>
        <dbReference type="Proteomes" id="UP000253562"/>
    </source>
</evidence>
<reference evidence="3 4" key="1">
    <citation type="submission" date="2018-07" db="EMBL/GenBank/DDBJ databases">
        <title>Comparative genomes isolates from brazilian mangrove.</title>
        <authorList>
            <person name="De Araujo J.E."/>
            <person name="Taketani R.G."/>
            <person name="Silva M.C.P."/>
            <person name="Lourenco M.V."/>
            <person name="Oliveira V.M."/>
            <person name="Andreote F.D."/>
        </authorList>
    </citation>
    <scope>NUCLEOTIDE SEQUENCE [LARGE SCALE GENOMIC DNA]</scope>
    <source>
        <strain evidence="3 4">HEX PRIS-MGV</strain>
    </source>
</reference>
<evidence type="ECO:0000313" key="3">
    <source>
        <dbReference type="EMBL" id="RCS41551.1"/>
    </source>
</evidence>
<dbReference type="Proteomes" id="UP000253562">
    <property type="component" value="Unassembled WGS sequence"/>
</dbReference>
<feature type="region of interest" description="Disordered" evidence="1">
    <location>
        <begin position="291"/>
        <end position="324"/>
    </location>
</feature>
<gene>
    <name evidence="3" type="ORF">DTL42_20930</name>
</gene>
<sequence>MVQKFHFVVIGLLSVVLAAAPILAQFAPHFRQHVVNQAQALRLIPANQKTPGDNRVTIEVVGDQRIIRANGIPAHPTGAFPNRGNPNPIAAQQYVFHVPAQPQMAEHITPLRMQDFGIGINGVPFDPGAAEWYQGNPRGGWQYEALSGAVPLGIDANHAHVQPTGAYHYHGLPTDLLKSLHVQPGKHSPIVGWAADGFPIYALYGYQTANNLESEVVELKSSYRLKKGKRPSGKDSPGGTYDGTFLADYEYVAGSGDLDECNGRLAVTPEFPQGTYAYYLTNHWPVVPRGFRGTPSRDFERGPQAGGRRDRRMPPRGFGPPPRR</sequence>